<proteinExistence type="predicted"/>
<organism evidence="1">
    <name type="scientific">marine metagenome</name>
    <dbReference type="NCBI Taxonomy" id="408172"/>
    <lineage>
        <taxon>unclassified sequences</taxon>
        <taxon>metagenomes</taxon>
        <taxon>ecological metagenomes</taxon>
    </lineage>
</organism>
<protein>
    <submittedName>
        <fullName evidence="1">Uncharacterized protein</fullName>
    </submittedName>
</protein>
<evidence type="ECO:0000313" key="1">
    <source>
        <dbReference type="EMBL" id="SVB47243.1"/>
    </source>
</evidence>
<gene>
    <name evidence="1" type="ORF">METZ01_LOCUS200097</name>
</gene>
<dbReference type="AntiFam" id="ANF00041">
    <property type="entry name" value="Antisense to RNaseP"/>
</dbReference>
<dbReference type="EMBL" id="UINC01043342">
    <property type="protein sequence ID" value="SVB47243.1"/>
    <property type="molecule type" value="Genomic_DNA"/>
</dbReference>
<name>A0A382EB99_9ZZZZ</name>
<sequence>VTVSRPVGGVLSTGPLRESGWVTIHLCGLPGSVSGRAALSLFGLAPDGVCLAGQVTPAAGALLPHRFTLTCARSQGAGPSAVCSLWHFPAGRPDWPLASILPCGAPTFLSVETT</sequence>
<accession>A0A382EB99</accession>
<feature type="non-terminal residue" evidence="1">
    <location>
        <position position="114"/>
    </location>
</feature>
<feature type="non-terminal residue" evidence="1">
    <location>
        <position position="1"/>
    </location>
</feature>
<reference evidence="1" key="1">
    <citation type="submission" date="2018-05" db="EMBL/GenBank/DDBJ databases">
        <authorList>
            <person name="Lanie J.A."/>
            <person name="Ng W.-L."/>
            <person name="Kazmierczak K.M."/>
            <person name="Andrzejewski T.M."/>
            <person name="Davidsen T.M."/>
            <person name="Wayne K.J."/>
            <person name="Tettelin H."/>
            <person name="Glass J.I."/>
            <person name="Rusch D."/>
            <person name="Podicherti R."/>
            <person name="Tsui H.-C.T."/>
            <person name="Winkler M.E."/>
        </authorList>
    </citation>
    <scope>NUCLEOTIDE SEQUENCE</scope>
</reference>
<dbReference type="AlphaFoldDB" id="A0A382EB99"/>